<dbReference type="InterPro" id="IPR002035">
    <property type="entry name" value="VWF_A"/>
</dbReference>
<reference evidence="4 5" key="1">
    <citation type="journal article" date="2017" name="Environ. Microbiol.">
        <title>Genomic and physiological analyses of 'Reinekea forsetii' reveal a versatile opportunistic lifestyle during spring algae blooms.</title>
        <authorList>
            <person name="Avci B."/>
            <person name="Hahnke R.L."/>
            <person name="Chafee M."/>
            <person name="Fischer T."/>
            <person name="Gruber-Vodicka H."/>
            <person name="Tegetmeyer H.E."/>
            <person name="Harder J."/>
            <person name="Fuchs B.M."/>
            <person name="Amann R.I."/>
            <person name="Teeling H."/>
        </authorList>
    </citation>
    <scope>NUCLEOTIDE SEQUENCE [LARGE SCALE GENOMIC DNA]</scope>
    <source>
        <strain evidence="4 5">Hel1_31_D35</strain>
    </source>
</reference>
<dbReference type="InterPro" id="IPR056475">
    <property type="entry name" value="GBD_Hemicentin/VWA7"/>
</dbReference>
<evidence type="ECO:0000256" key="1">
    <source>
        <dbReference type="SAM" id="MobiDB-lite"/>
    </source>
</evidence>
<dbReference type="InterPro" id="IPR036465">
    <property type="entry name" value="vWFA_dom_sf"/>
</dbReference>
<organism evidence="4 5">
    <name type="scientific">Reinekea forsetii</name>
    <dbReference type="NCBI Taxonomy" id="1336806"/>
    <lineage>
        <taxon>Bacteria</taxon>
        <taxon>Pseudomonadati</taxon>
        <taxon>Pseudomonadota</taxon>
        <taxon>Gammaproteobacteria</taxon>
        <taxon>Oceanospirillales</taxon>
        <taxon>Saccharospirillaceae</taxon>
        <taxon>Reinekea</taxon>
    </lineage>
</organism>
<dbReference type="KEGG" id="rfo:REIFOR_02081"/>
<protein>
    <submittedName>
        <fullName evidence="4">von Willebrand factor, type A</fullName>
    </submittedName>
</protein>
<dbReference type="Gene3D" id="3.40.50.410">
    <property type="entry name" value="von Willebrand factor, type A domain"/>
    <property type="match status" value="1"/>
</dbReference>
<evidence type="ECO:0000259" key="3">
    <source>
        <dbReference type="PROSITE" id="PS50234"/>
    </source>
</evidence>
<evidence type="ECO:0000313" key="5">
    <source>
        <dbReference type="Proteomes" id="UP000229757"/>
    </source>
</evidence>
<feature type="compositionally biased region" description="Acidic residues" evidence="1">
    <location>
        <begin position="710"/>
        <end position="747"/>
    </location>
</feature>
<dbReference type="Pfam" id="PF13768">
    <property type="entry name" value="VWA_3"/>
    <property type="match status" value="1"/>
</dbReference>
<evidence type="ECO:0000256" key="2">
    <source>
        <dbReference type="SAM" id="Phobius"/>
    </source>
</evidence>
<dbReference type="SUPFAM" id="SSF53300">
    <property type="entry name" value="vWA-like"/>
    <property type="match status" value="1"/>
</dbReference>
<keyword evidence="2" id="KW-0812">Transmembrane</keyword>
<dbReference type="SMART" id="SM00327">
    <property type="entry name" value="VWA"/>
    <property type="match status" value="1"/>
</dbReference>
<feature type="transmembrane region" description="Helical" evidence="2">
    <location>
        <begin position="598"/>
        <end position="619"/>
    </location>
</feature>
<feature type="compositionally biased region" description="Low complexity" evidence="1">
    <location>
        <begin position="831"/>
        <end position="842"/>
    </location>
</feature>
<accession>A0A2K8KX47</accession>
<sequence length="887" mass="96363">MAVRRYMSSTIIGPKPLLTGLIWLVCCFASVVQADIRILLDVSKSMADNDPNNSRKDAIELLTDTIPNGEFAGLWTFGQYVNMLVPYRTVTDAWRTEVATKIAAQNSPAMRTNLGRALENTAFDFNYASYSGPSHIVLITDGMVDIAPNAEVNAIERERILNQLVPAYVRANARIHTVPMSAQADHGLLKQMAEQTGGRYQRIDQPSDLSKALSELAAEVYPSTQLALQGKAFTVDPGVREVTVLMYHQEGAVTLASPSGQITSAVSPAEQSWRVGRGFTQVSVIAPEVGQWRVKGAREGDSSIRVRSDINLSWTSPLALTLAKGSQVNLTALLLDSKGQTLSPDLAALIEATMQVDGQAVPVVIEQDKIRARFAPAPSSSEASVELTVDGGTFNRLIDLQLRFVDPFVSEVLMTRSGYEWRLYPNQYLGTIQSIDAVASYQLNGQTRTQSFELQQGGYWLWQLPYDVTPDAYQVTLNGSVRDQDSVRLLPVQTIDLMIPPEREAGMAMTPETLDMMAPMADVEPVADIEPIAELEPPVEIMPPVEMTPLLDSDAFVKDPMPEFAEISVDLTVSLPALDEVGTAELSPDAAPAEPTNWLSYLLFVVPGLLVLGIGFLVYRFFDKKAKAPLLDLDGFADLDDLSNQEPDLDLDLSDFDDEEFDGPILEDEVSVEPILDDPVFDDDTANEPVLDEPILDDEVSVEPVLDDPVLGDDVSDEPVLDEPLLDDDVSDEPVLDEPLLDDDVSDEPVLNEPILDEDEADDNPPAMDALVDEDLPTPTNAEAPTLAQEDMLDDGPGTDEPAPEADGLEVDAPAADTPAADTPEADTPEADTPAADTPEAAGLADIPELNEEEEALFDISSIDDDLAKLELEMDAENDPPAADKPE</sequence>
<keyword evidence="2" id="KW-0472">Membrane</keyword>
<keyword evidence="5" id="KW-1185">Reference proteome</keyword>
<dbReference type="CDD" id="cd00198">
    <property type="entry name" value="vWFA"/>
    <property type="match status" value="1"/>
</dbReference>
<feature type="compositionally biased region" description="Acidic residues" evidence="1">
    <location>
        <begin position="791"/>
        <end position="810"/>
    </location>
</feature>
<gene>
    <name evidence="4" type="ORF">REIFOR_02081</name>
</gene>
<feature type="domain" description="VWFA" evidence="3">
    <location>
        <begin position="35"/>
        <end position="220"/>
    </location>
</feature>
<dbReference type="Pfam" id="PF23560">
    <property type="entry name" value="GBD_Hemicentin"/>
    <property type="match status" value="1"/>
</dbReference>
<evidence type="ECO:0000313" key="4">
    <source>
        <dbReference type="EMBL" id="ATX77216.1"/>
    </source>
</evidence>
<proteinExistence type="predicted"/>
<dbReference type="EMBL" id="CP011797">
    <property type="protein sequence ID" value="ATX77216.1"/>
    <property type="molecule type" value="Genomic_DNA"/>
</dbReference>
<keyword evidence="2" id="KW-1133">Transmembrane helix</keyword>
<feature type="region of interest" description="Disordered" evidence="1">
    <location>
        <begin position="699"/>
        <end position="856"/>
    </location>
</feature>
<dbReference type="Proteomes" id="UP000229757">
    <property type="component" value="Chromosome"/>
</dbReference>
<dbReference type="PROSITE" id="PS50234">
    <property type="entry name" value="VWFA"/>
    <property type="match status" value="1"/>
</dbReference>
<feature type="compositionally biased region" description="Low complexity" evidence="1">
    <location>
        <begin position="812"/>
        <end position="823"/>
    </location>
</feature>
<dbReference type="AlphaFoldDB" id="A0A2K8KX47"/>
<name>A0A2K8KX47_9GAMM</name>